<protein>
    <recommendedName>
        <fullName evidence="3">HTH CENPB-type domain-containing protein</fullName>
    </recommendedName>
</protein>
<gene>
    <name evidence="4" type="ORF">DYB25_011012</name>
</gene>
<dbReference type="VEuPathDB" id="FungiDB:H257_17527"/>
<keyword evidence="1" id="KW-0238">DNA-binding</keyword>
<dbReference type="Gene3D" id="1.10.10.60">
    <property type="entry name" value="Homeodomain-like"/>
    <property type="match status" value="1"/>
</dbReference>
<dbReference type="SMART" id="SM00674">
    <property type="entry name" value="CENPB"/>
    <property type="match status" value="1"/>
</dbReference>
<dbReference type="InterPro" id="IPR006600">
    <property type="entry name" value="HTH_CenpB_DNA-bd_dom"/>
</dbReference>
<organism evidence="4 5">
    <name type="scientific">Aphanomyces astaci</name>
    <name type="common">Crayfish plague agent</name>
    <dbReference type="NCBI Taxonomy" id="112090"/>
    <lineage>
        <taxon>Eukaryota</taxon>
        <taxon>Sar</taxon>
        <taxon>Stramenopiles</taxon>
        <taxon>Oomycota</taxon>
        <taxon>Saprolegniomycetes</taxon>
        <taxon>Saprolegniales</taxon>
        <taxon>Verrucalvaceae</taxon>
        <taxon>Aphanomyces</taxon>
    </lineage>
</organism>
<dbReference type="PROSITE" id="PS51253">
    <property type="entry name" value="HTH_CENPB"/>
    <property type="match status" value="1"/>
</dbReference>
<evidence type="ECO:0000313" key="5">
    <source>
        <dbReference type="Proteomes" id="UP000266239"/>
    </source>
</evidence>
<feature type="compositionally biased region" description="Polar residues" evidence="2">
    <location>
        <begin position="289"/>
        <end position="298"/>
    </location>
</feature>
<dbReference type="InterPro" id="IPR009057">
    <property type="entry name" value="Homeodomain-like_sf"/>
</dbReference>
<evidence type="ECO:0000256" key="2">
    <source>
        <dbReference type="SAM" id="MobiDB-lite"/>
    </source>
</evidence>
<name>A0A397AIB6_APHAT</name>
<feature type="compositionally biased region" description="Basic residues" evidence="2">
    <location>
        <begin position="263"/>
        <end position="283"/>
    </location>
</feature>
<reference evidence="4 5" key="1">
    <citation type="submission" date="2018-08" db="EMBL/GenBank/DDBJ databases">
        <title>Aphanomyces genome sequencing and annotation.</title>
        <authorList>
            <person name="Minardi D."/>
            <person name="Oidtmann B."/>
            <person name="Van Der Giezen M."/>
            <person name="Studholme D.J."/>
        </authorList>
    </citation>
    <scope>NUCLEOTIDE SEQUENCE [LARGE SCALE GENOMIC DNA]</scope>
    <source>
        <strain evidence="4 5">Yx</strain>
    </source>
</reference>
<comment type="caution">
    <text evidence="4">The sequence shown here is derived from an EMBL/GenBank/DDBJ whole genome shotgun (WGS) entry which is preliminary data.</text>
</comment>
<evidence type="ECO:0000256" key="1">
    <source>
        <dbReference type="ARBA" id="ARBA00023125"/>
    </source>
</evidence>
<evidence type="ECO:0000259" key="3">
    <source>
        <dbReference type="PROSITE" id="PS51253"/>
    </source>
</evidence>
<proteinExistence type="predicted"/>
<dbReference type="EMBL" id="QUTA01007969">
    <property type="protein sequence ID" value="RHY05211.1"/>
    <property type="molecule type" value="Genomic_DNA"/>
</dbReference>
<dbReference type="Proteomes" id="UP000266239">
    <property type="component" value="Unassembled WGS sequence"/>
</dbReference>
<feature type="compositionally biased region" description="Acidic residues" evidence="2">
    <location>
        <begin position="299"/>
        <end position="311"/>
    </location>
</feature>
<evidence type="ECO:0000313" key="4">
    <source>
        <dbReference type="EMBL" id="RHY05211.1"/>
    </source>
</evidence>
<feature type="domain" description="HTH CENPB-type" evidence="3">
    <location>
        <begin position="57"/>
        <end position="127"/>
    </location>
</feature>
<sequence>MAPLTRSRYTPAELHQAIQDVISGQSGRFVSGKSKIPYLTLMRKVRETKAGTLVPPQRRGPPPILPRDCESDLVAWITAMQQDGHPVDRHMILIKGNQLVRQLDPLGSVSGGWYKRFMQRHTQLTSRSAQVISHARNNTGNFFSISKPAALRIASQAWAHRIVPTTIISGFRATGLWPLSLEKMVGRLKLFQDGGVPEAHSVQATFERRAVMRKAILTLPPQGNTRSTRKTIDVGGRILTLALLHDIDKSKAERAEATKLKLALRKKRAAKRKGKRGPKKAKRATGATSTDSSDYESPQSDEDDIVDSVVV</sequence>
<dbReference type="SUPFAM" id="SSF46689">
    <property type="entry name" value="Homeodomain-like"/>
    <property type="match status" value="1"/>
</dbReference>
<dbReference type="GO" id="GO:0003677">
    <property type="term" value="F:DNA binding"/>
    <property type="evidence" value="ECO:0007669"/>
    <property type="project" value="UniProtKB-KW"/>
</dbReference>
<feature type="region of interest" description="Disordered" evidence="2">
    <location>
        <begin position="263"/>
        <end position="311"/>
    </location>
</feature>
<dbReference type="AlphaFoldDB" id="A0A397AIB6"/>
<dbReference type="Pfam" id="PF03221">
    <property type="entry name" value="HTH_Tnp_Tc5"/>
    <property type="match status" value="1"/>
</dbReference>
<accession>A0A397AIB6</accession>